<dbReference type="InterPro" id="IPR038614">
    <property type="entry name" value="GK_N_sf"/>
</dbReference>
<evidence type="ECO:0000259" key="1">
    <source>
        <dbReference type="Pfam" id="PF05161"/>
    </source>
</evidence>
<dbReference type="PANTHER" id="PTHR12227">
    <property type="entry name" value="GLYCERATE KINASE"/>
    <property type="match status" value="1"/>
</dbReference>
<dbReference type="GO" id="GO:0008887">
    <property type="term" value="F:glycerate kinase activity"/>
    <property type="evidence" value="ECO:0007669"/>
    <property type="project" value="InterPro"/>
</dbReference>
<feature type="domain" description="MOFRL" evidence="1">
    <location>
        <begin position="311"/>
        <end position="413"/>
    </location>
</feature>
<organism evidence="3 4">
    <name type="scientific">Candidatus Kaiserbacteria bacterium RIFCSPHIGHO2_02_FULL_55_25</name>
    <dbReference type="NCBI Taxonomy" id="1798498"/>
    <lineage>
        <taxon>Bacteria</taxon>
        <taxon>Candidatus Kaiseribacteriota</taxon>
    </lineage>
</organism>
<proteinExistence type="predicted"/>
<evidence type="ECO:0000313" key="3">
    <source>
        <dbReference type="EMBL" id="OGG69400.1"/>
    </source>
</evidence>
<dbReference type="AlphaFoldDB" id="A0A1F6E780"/>
<dbReference type="InterPro" id="IPR025286">
    <property type="entry name" value="MOFRL_assoc_dom"/>
</dbReference>
<dbReference type="EMBL" id="MFLL01000013">
    <property type="protein sequence ID" value="OGG69400.1"/>
    <property type="molecule type" value="Genomic_DNA"/>
</dbReference>
<accession>A0A1F6E780</accession>
<feature type="domain" description="MOFRL-associated" evidence="2">
    <location>
        <begin position="20"/>
        <end position="242"/>
    </location>
</feature>
<gene>
    <name evidence="3" type="ORF">A3C20_03615</name>
</gene>
<dbReference type="GO" id="GO:0005737">
    <property type="term" value="C:cytoplasm"/>
    <property type="evidence" value="ECO:0007669"/>
    <property type="project" value="TreeGrafter"/>
</dbReference>
<reference evidence="3 4" key="1">
    <citation type="journal article" date="2016" name="Nat. Commun.">
        <title>Thousands of microbial genomes shed light on interconnected biogeochemical processes in an aquifer system.</title>
        <authorList>
            <person name="Anantharaman K."/>
            <person name="Brown C.T."/>
            <person name="Hug L.A."/>
            <person name="Sharon I."/>
            <person name="Castelle C.J."/>
            <person name="Probst A.J."/>
            <person name="Thomas B.C."/>
            <person name="Singh A."/>
            <person name="Wilkins M.J."/>
            <person name="Karaoz U."/>
            <person name="Brodie E.L."/>
            <person name="Williams K.H."/>
            <person name="Hubbard S.S."/>
            <person name="Banfield J.F."/>
        </authorList>
    </citation>
    <scope>NUCLEOTIDE SEQUENCE [LARGE SCALE GENOMIC DNA]</scope>
</reference>
<dbReference type="InterPro" id="IPR037035">
    <property type="entry name" value="GK-like_C_sf"/>
</dbReference>
<comment type="caution">
    <text evidence="3">The sequence shown here is derived from an EMBL/GenBank/DDBJ whole genome shotgun (WGS) entry which is preliminary data.</text>
</comment>
<dbReference type="PANTHER" id="PTHR12227:SF0">
    <property type="entry name" value="GLYCERATE KINASE"/>
    <property type="match status" value="1"/>
</dbReference>
<sequence length="420" mass="45243">MSHRITNFDELNTGALREKALTITESAYAAIDTDAAIRSKISFAGTTLVVDGRSYDLSWFRRIRVIGFGKVSCAAATTIESLLRGHITSGVVIDVRPGVCDVIEIAQGTHPKPSAENLAVSKRVVDMAQDSDERDLVIVIVSGGGSSLLCWPLEECTLSARLYDDLLKTGATIEEMNTVRKHISDVKGGGLAKMLHPATVVGLVFCDVPGDHFEEVASGATYMDKTTVDDARAVLEKYHLSDYAVHETPKDPKFFERVHNVPIVSNSTALDAMEKKAVELGFSVVRVGSDLFDTPPQLIERLFTPLKEKTAVIGAGEPSLTITHKGGKGGRCQYIALQALERVRDNEILVAFASDGIDNTEAAGAIADTAIRSNAESSGLSIPDRLADYDTYGFFETSGGLIFTGKTDANVSDLFLLLRS</sequence>
<dbReference type="Gene3D" id="3.40.1480.10">
    <property type="entry name" value="MOFRL domain"/>
    <property type="match status" value="1"/>
</dbReference>
<dbReference type="SUPFAM" id="SSF82544">
    <property type="entry name" value="GckA/TtuD-like"/>
    <property type="match status" value="1"/>
</dbReference>
<dbReference type="InterPro" id="IPR039760">
    <property type="entry name" value="MOFRL_protein"/>
</dbReference>
<dbReference type="Gene3D" id="3.40.50.10180">
    <property type="entry name" value="Glycerate kinase, MOFRL-like N-terminal domain"/>
    <property type="match status" value="1"/>
</dbReference>
<dbReference type="Proteomes" id="UP000176914">
    <property type="component" value="Unassembled WGS sequence"/>
</dbReference>
<evidence type="ECO:0008006" key="5">
    <source>
        <dbReference type="Google" id="ProtNLM"/>
    </source>
</evidence>
<evidence type="ECO:0000259" key="2">
    <source>
        <dbReference type="Pfam" id="PF13660"/>
    </source>
</evidence>
<evidence type="ECO:0000313" key="4">
    <source>
        <dbReference type="Proteomes" id="UP000176914"/>
    </source>
</evidence>
<dbReference type="InterPro" id="IPR007835">
    <property type="entry name" value="MOFRL"/>
</dbReference>
<dbReference type="Pfam" id="PF05161">
    <property type="entry name" value="MOFRL"/>
    <property type="match status" value="1"/>
</dbReference>
<dbReference type="Pfam" id="PF13660">
    <property type="entry name" value="DUF4147"/>
    <property type="match status" value="1"/>
</dbReference>
<name>A0A1F6E780_9BACT</name>
<protein>
    <recommendedName>
        <fullName evidence="5">Glycerate kinase</fullName>
    </recommendedName>
</protein>